<reference evidence="2" key="1">
    <citation type="journal article" date="2011" name="Environ. Microbiol.">
        <title>Genomic insights into the metabolic potential of the polycyclic aromatic hydrocarbon degrading sulfate-reducing Deltaproteobacterium N47.</title>
        <authorList>
            <person name="Bergmann F."/>
            <person name="Selesi D."/>
            <person name="Weinmaier T."/>
            <person name="Tischler P."/>
            <person name="Rattei T."/>
            <person name="Meckenstock R.U."/>
        </authorList>
    </citation>
    <scope>NUCLEOTIDE SEQUENCE</scope>
</reference>
<accession>E1YCX0</accession>
<protein>
    <submittedName>
        <fullName evidence="2">Uncharacterized protein</fullName>
    </submittedName>
</protein>
<sequence length="192" mass="22042">MKTYVFLFLILSLISNAFGQETKDFIGEGYSIAIPNSWKQQPIKAPNGEIATLFVGNKEFGSIIESTLIDKKLMPTLARSSAKQKRQFIMHEWDLQTWLKLYPNLASLKDFRVLVNTKTILGKDLPASMIEYIWVSHENVCYHTRMIYSLSSKRQFSFSFSGFGCSTEKARLAFEKNVGALQKVQYSFRTVR</sequence>
<keyword evidence="1" id="KW-0732">Signal</keyword>
<dbReference type="AlphaFoldDB" id="E1YCX0"/>
<name>E1YCX0_9BACT</name>
<gene>
    <name evidence="2" type="ORF">N47_G37380</name>
</gene>
<feature type="signal peptide" evidence="1">
    <location>
        <begin position="1"/>
        <end position="19"/>
    </location>
</feature>
<evidence type="ECO:0000313" key="2">
    <source>
        <dbReference type="EMBL" id="CBX28414.1"/>
    </source>
</evidence>
<proteinExistence type="predicted"/>
<dbReference type="EMBL" id="FR695868">
    <property type="protein sequence ID" value="CBX28414.1"/>
    <property type="molecule type" value="Genomic_DNA"/>
</dbReference>
<organism evidence="2">
    <name type="scientific">uncultured Desulfobacterium sp</name>
    <dbReference type="NCBI Taxonomy" id="201089"/>
    <lineage>
        <taxon>Bacteria</taxon>
        <taxon>Pseudomonadati</taxon>
        <taxon>Thermodesulfobacteriota</taxon>
        <taxon>Desulfobacteria</taxon>
        <taxon>Desulfobacterales</taxon>
        <taxon>Desulfobacteriaceae</taxon>
        <taxon>Desulfobacterium</taxon>
        <taxon>environmental samples</taxon>
    </lineage>
</organism>
<feature type="chain" id="PRO_5003155180" evidence="1">
    <location>
        <begin position="20"/>
        <end position="192"/>
    </location>
</feature>
<evidence type="ECO:0000256" key="1">
    <source>
        <dbReference type="SAM" id="SignalP"/>
    </source>
</evidence>